<proteinExistence type="predicted"/>
<evidence type="ECO:0000313" key="1">
    <source>
        <dbReference type="EMBL" id="QOW23008.1"/>
    </source>
</evidence>
<protein>
    <submittedName>
        <fullName evidence="1">Uncharacterized protein</fullName>
    </submittedName>
</protein>
<organism evidence="1 2">
    <name type="scientific">Novilysobacter avium</name>
    <dbReference type="NCBI Taxonomy" id="2781023"/>
    <lineage>
        <taxon>Bacteria</taxon>
        <taxon>Pseudomonadati</taxon>
        <taxon>Pseudomonadota</taxon>
        <taxon>Gammaproteobacteria</taxon>
        <taxon>Lysobacterales</taxon>
        <taxon>Lysobacteraceae</taxon>
        <taxon>Novilysobacter</taxon>
    </lineage>
</organism>
<evidence type="ECO:0000313" key="2">
    <source>
        <dbReference type="Proteomes" id="UP000593932"/>
    </source>
</evidence>
<sequence>MILAAGVASPLQAADQPDDADGFSCKVCERKAAELARCQGLDPDEYFTGLVFNPPGMQTGFARSSCFDRLALNYRDVTLCAEVRERKSRWFDGSALSHQACERRVHEWAAGDPRAVIADIHRLDEMQWFRNGNGRDFDVHVRTSGSYPHRYKLKLLMLDSKSARTQTLWDNEYGYRAVDQERRILIRAGDLHAAAAALGVEPPYRVRLTFALVEPTLAELEQFSAMSPSERESSLEEWVEPAALRRDPRDLAGDVRR</sequence>
<accession>A0A7S6UMG3</accession>
<keyword evidence="2" id="KW-1185">Reference proteome</keyword>
<dbReference type="Proteomes" id="UP000593932">
    <property type="component" value="Chromosome"/>
</dbReference>
<dbReference type="RefSeq" id="WP_194035486.1">
    <property type="nucleotide sequence ID" value="NZ_CP063657.1"/>
</dbReference>
<dbReference type="EMBL" id="CP063657">
    <property type="protein sequence ID" value="QOW23008.1"/>
    <property type="molecule type" value="Genomic_DNA"/>
</dbReference>
<name>A0A7S6UMG3_9GAMM</name>
<gene>
    <name evidence="1" type="ORF">INQ42_05475</name>
</gene>
<reference evidence="1 2" key="1">
    <citation type="submission" date="2020-10" db="EMBL/GenBank/DDBJ databases">
        <title>complete genome sequencing of Lysobacter sp. H23M41.</title>
        <authorList>
            <person name="Bae J.-W."/>
            <person name="Lee S.-Y."/>
        </authorList>
    </citation>
    <scope>NUCLEOTIDE SEQUENCE [LARGE SCALE GENOMIC DNA]</scope>
    <source>
        <strain evidence="1 2">H23M41</strain>
    </source>
</reference>